<feature type="transmembrane region" description="Helical" evidence="9">
    <location>
        <begin position="151"/>
        <end position="174"/>
    </location>
</feature>
<keyword evidence="8 9" id="KW-0472">Membrane</keyword>
<feature type="transmembrane region" description="Helical" evidence="9">
    <location>
        <begin position="219"/>
        <end position="240"/>
    </location>
</feature>
<proteinExistence type="inferred from homology"/>
<dbReference type="RefSeq" id="WP_385938278.1">
    <property type="nucleotide sequence ID" value="NZ_JBHSOZ010000003.1"/>
</dbReference>
<feature type="transmembrane region" description="Helical" evidence="9">
    <location>
        <begin position="353"/>
        <end position="376"/>
    </location>
</feature>
<evidence type="ECO:0000256" key="4">
    <source>
        <dbReference type="ARBA" id="ARBA00022475"/>
    </source>
</evidence>
<feature type="transmembrane region" description="Helical" evidence="9">
    <location>
        <begin position="186"/>
        <end position="207"/>
    </location>
</feature>
<evidence type="ECO:0000256" key="3">
    <source>
        <dbReference type="ARBA" id="ARBA00022448"/>
    </source>
</evidence>
<dbReference type="PRINTS" id="PR00175">
    <property type="entry name" value="NAALASMPORT"/>
</dbReference>
<keyword evidence="7 9" id="KW-1133">Transmembrane helix</keyword>
<feature type="transmembrane region" description="Helical" evidence="9">
    <location>
        <begin position="246"/>
        <end position="269"/>
    </location>
</feature>
<evidence type="ECO:0000256" key="1">
    <source>
        <dbReference type="ARBA" id="ARBA00004651"/>
    </source>
</evidence>
<dbReference type="Proteomes" id="UP001596142">
    <property type="component" value="Unassembled WGS sequence"/>
</dbReference>
<evidence type="ECO:0000256" key="6">
    <source>
        <dbReference type="ARBA" id="ARBA00022847"/>
    </source>
</evidence>
<evidence type="ECO:0000256" key="8">
    <source>
        <dbReference type="ARBA" id="ARBA00023136"/>
    </source>
</evidence>
<evidence type="ECO:0000256" key="7">
    <source>
        <dbReference type="ARBA" id="ARBA00022989"/>
    </source>
</evidence>
<evidence type="ECO:0000256" key="5">
    <source>
        <dbReference type="ARBA" id="ARBA00022692"/>
    </source>
</evidence>
<dbReference type="PANTHER" id="PTHR30330">
    <property type="entry name" value="AGSS FAMILY TRANSPORTER, SODIUM-ALANINE"/>
    <property type="match status" value="1"/>
</dbReference>
<evidence type="ECO:0000313" key="11">
    <source>
        <dbReference type="Proteomes" id="UP001596142"/>
    </source>
</evidence>
<keyword evidence="6 9" id="KW-0769">Symport</keyword>
<feature type="transmembrane region" description="Helical" evidence="9">
    <location>
        <begin position="419"/>
        <end position="440"/>
    </location>
</feature>
<dbReference type="PANTHER" id="PTHR30330:SF1">
    <property type="entry name" value="AMINO-ACID CARRIER PROTEIN ALST"/>
    <property type="match status" value="1"/>
</dbReference>
<keyword evidence="11" id="KW-1185">Reference proteome</keyword>
<accession>A0ABW0YJX0</accession>
<comment type="subcellular location">
    <subcellularLocation>
        <location evidence="1 9">Cell membrane</location>
        <topology evidence="1 9">Multi-pass membrane protein</topology>
    </subcellularLocation>
</comment>
<dbReference type="Pfam" id="PF01235">
    <property type="entry name" value="Na_Ala_symp"/>
    <property type="match status" value="1"/>
</dbReference>
<comment type="similarity">
    <text evidence="2 9">Belongs to the alanine or glycine:cation symporter (AGCS) (TC 2.A.25) family.</text>
</comment>
<feature type="transmembrane region" description="Helical" evidence="9">
    <location>
        <begin position="22"/>
        <end position="45"/>
    </location>
</feature>
<dbReference type="EMBL" id="JBHSOZ010000003">
    <property type="protein sequence ID" value="MFC5711680.1"/>
    <property type="molecule type" value="Genomic_DNA"/>
</dbReference>
<dbReference type="PROSITE" id="PS00873">
    <property type="entry name" value="NA_ALANINE_SYMP"/>
    <property type="match status" value="1"/>
</dbReference>
<gene>
    <name evidence="10" type="ORF">ACFPU1_02685</name>
</gene>
<name>A0ABW0YJX0_9BACI</name>
<feature type="transmembrane region" description="Helical" evidence="9">
    <location>
        <begin position="388"/>
        <end position="407"/>
    </location>
</feature>
<evidence type="ECO:0000256" key="9">
    <source>
        <dbReference type="RuleBase" id="RU363064"/>
    </source>
</evidence>
<dbReference type="NCBIfam" id="TIGR00835">
    <property type="entry name" value="agcS"/>
    <property type="match status" value="1"/>
</dbReference>
<keyword evidence="4 9" id="KW-1003">Cell membrane</keyword>
<evidence type="ECO:0000313" key="10">
    <source>
        <dbReference type="EMBL" id="MFC5711680.1"/>
    </source>
</evidence>
<keyword evidence="5 9" id="KW-0812">Transmembrane</keyword>
<sequence length="483" mass="52757">MENLFRNDTWLGELVGLGNDLLWTYILIALLLILGFYFTFATKFVQFRLLGEMFRQLFKGTDRTAFKERKGTTPFQAFAISTAARVGTGNLAGVAVAISLGGPGAIFWMWLIALIGAATGFIESTLAQIYKVKDKDGFRGGPAYYMEKALGARWLGLFFAVLITLCFGLIFNAVQTHTITDAFVGAYGISPVWVGMIVALLIGIIIFGGIRRIAVVAEVIVPVFAIAYILVSLIIMIINITELPAVFSLIFSNAFGLQEVVGGGLGAAIMNGVQRGLFSNEAGMGSAPNAAATVYVSHPVKQGLIQSLSVLIDTLVICSATAFLILLTDIYTVGEMEGIQLTQAAMTAHIGDWASLFVTIAIFFFAFSSLLGNYYYGETNVEFISEKPIYLLLFRIAFLIMVMVGAMSELELIWSMADLFMGMMATVNLIAIAILGRIAFKALKDYQTQRDQGDDPVFYRNSIEGLKNIESWDNKPEKNTSNK</sequence>
<dbReference type="InterPro" id="IPR001463">
    <property type="entry name" value="Na/Ala_symport"/>
</dbReference>
<feature type="transmembrane region" description="Helical" evidence="9">
    <location>
        <begin position="310"/>
        <end position="333"/>
    </location>
</feature>
<protein>
    <submittedName>
        <fullName evidence="10">Alanine/glycine:cation symporter family protein</fullName>
    </submittedName>
</protein>
<evidence type="ECO:0000256" key="2">
    <source>
        <dbReference type="ARBA" id="ARBA00009261"/>
    </source>
</evidence>
<comment type="caution">
    <text evidence="10">The sequence shown here is derived from an EMBL/GenBank/DDBJ whole genome shotgun (WGS) entry which is preliminary data.</text>
</comment>
<feature type="transmembrane region" description="Helical" evidence="9">
    <location>
        <begin position="106"/>
        <end position="130"/>
    </location>
</feature>
<keyword evidence="3 9" id="KW-0813">Transport</keyword>
<reference evidence="11" key="1">
    <citation type="journal article" date="2019" name="Int. J. Syst. Evol. Microbiol.">
        <title>The Global Catalogue of Microorganisms (GCM) 10K type strain sequencing project: providing services to taxonomists for standard genome sequencing and annotation.</title>
        <authorList>
            <consortium name="The Broad Institute Genomics Platform"/>
            <consortium name="The Broad Institute Genome Sequencing Center for Infectious Disease"/>
            <person name="Wu L."/>
            <person name="Ma J."/>
        </authorList>
    </citation>
    <scope>NUCLEOTIDE SEQUENCE [LARGE SCALE GENOMIC DNA]</scope>
    <source>
        <strain evidence="11">CECT 7184</strain>
    </source>
</reference>
<dbReference type="Gene3D" id="1.20.1740.10">
    <property type="entry name" value="Amino acid/polyamine transporter I"/>
    <property type="match status" value="1"/>
</dbReference>
<organism evidence="10 11">
    <name type="scientific">Thalassorhabdus alkalitolerans</name>
    <dbReference type="NCBI Taxonomy" id="2282697"/>
    <lineage>
        <taxon>Bacteria</taxon>
        <taxon>Bacillati</taxon>
        <taxon>Bacillota</taxon>
        <taxon>Bacilli</taxon>
        <taxon>Bacillales</taxon>
        <taxon>Bacillaceae</taxon>
        <taxon>Thalassorhabdus</taxon>
    </lineage>
</organism>